<evidence type="ECO:0000313" key="1">
    <source>
        <dbReference type="EMBL" id="TYZ30257.1"/>
    </source>
</evidence>
<protein>
    <submittedName>
        <fullName evidence="1">Uncharacterized protein</fullName>
    </submittedName>
</protein>
<accession>A0A5D6WQQ6</accession>
<comment type="caution">
    <text evidence="1">The sequence shown here is derived from an EMBL/GenBank/DDBJ whole genome shotgun (WGS) entry which is preliminary data.</text>
</comment>
<sequence length="157" mass="18992">MEFDFLYARNNGEIKEYLRGDEPYRKRPETDFYIPYEPTEIISVVKEVFACEKNMNGSVDIFLYTIYEIIEDSAMETYLVFDYLWMIKYARGRGWINVEKYETRIEAIERKLIKYIKIYEANLKEKIVFPNGWEQVDAWNDIVTRCDDRMKKSLNIL</sequence>
<name>A0A5D6WQQ6_9FIRM</name>
<proteinExistence type="predicted"/>
<evidence type="ECO:0000313" key="2">
    <source>
        <dbReference type="Proteomes" id="UP000322783"/>
    </source>
</evidence>
<dbReference type="Proteomes" id="UP000322783">
    <property type="component" value="Unassembled WGS sequence"/>
</dbReference>
<dbReference type="EMBL" id="VTOZ01000004">
    <property type="protein sequence ID" value="TYZ30257.1"/>
    <property type="molecule type" value="Genomic_DNA"/>
</dbReference>
<gene>
    <name evidence="1" type="ORF">FZ041_02975</name>
</gene>
<dbReference type="AlphaFoldDB" id="A0A5D6WQQ6"/>
<dbReference type="RefSeq" id="WP_149188456.1">
    <property type="nucleotide sequence ID" value="NZ_VTOZ01000004.1"/>
</dbReference>
<organism evidence="1 2">
    <name type="scientific">Selenomonas caprae</name>
    <dbReference type="NCBI Taxonomy" id="2606905"/>
    <lineage>
        <taxon>Bacteria</taxon>
        <taxon>Bacillati</taxon>
        <taxon>Bacillota</taxon>
        <taxon>Negativicutes</taxon>
        <taxon>Selenomonadales</taxon>
        <taxon>Selenomonadaceae</taxon>
        <taxon>Selenomonas</taxon>
    </lineage>
</organism>
<reference evidence="1 2" key="1">
    <citation type="submission" date="2019-08" db="EMBL/GenBank/DDBJ databases">
        <title>Selenomonas sp. mPRGC5 and Selenomonas sp. mPRGC8 isolated from ruminal fluid of dairy goat (Capra hircus).</title>
        <authorList>
            <person name="Poothong S."/>
            <person name="Nuengjamnong C."/>
            <person name="Tanasupawat S."/>
        </authorList>
    </citation>
    <scope>NUCLEOTIDE SEQUENCE [LARGE SCALE GENOMIC DNA]</scope>
    <source>
        <strain evidence="2">mPRGC8</strain>
    </source>
</reference>
<keyword evidence="2" id="KW-1185">Reference proteome</keyword>